<protein>
    <submittedName>
        <fullName evidence="1">DUF433 domain-containing protein</fullName>
    </submittedName>
</protein>
<gene>
    <name evidence="1" type="ORF">PN492_15195</name>
</gene>
<dbReference type="PANTHER" id="PTHR34849">
    <property type="entry name" value="SSL5025 PROTEIN"/>
    <property type="match status" value="1"/>
</dbReference>
<keyword evidence="2" id="KW-1185">Reference proteome</keyword>
<dbReference type="InterPro" id="IPR036388">
    <property type="entry name" value="WH-like_DNA-bd_sf"/>
</dbReference>
<dbReference type="SUPFAM" id="SSF46689">
    <property type="entry name" value="Homeodomain-like"/>
    <property type="match status" value="1"/>
</dbReference>
<organism evidence="1 2">
    <name type="scientific">Dolichospermum circinale CS-537/01</name>
    <dbReference type="NCBI Taxonomy" id="3021739"/>
    <lineage>
        <taxon>Bacteria</taxon>
        <taxon>Bacillati</taxon>
        <taxon>Cyanobacteriota</taxon>
        <taxon>Cyanophyceae</taxon>
        <taxon>Nostocales</taxon>
        <taxon>Aphanizomenonaceae</taxon>
        <taxon>Dolichospermum</taxon>
        <taxon>Dolichospermum circinale</taxon>
    </lineage>
</organism>
<dbReference type="Proteomes" id="UP001212123">
    <property type="component" value="Unassembled WGS sequence"/>
</dbReference>
<accession>A0ABT5A7E6</accession>
<evidence type="ECO:0000313" key="2">
    <source>
        <dbReference type="Proteomes" id="UP001212123"/>
    </source>
</evidence>
<dbReference type="InterPro" id="IPR007367">
    <property type="entry name" value="DUF433"/>
</dbReference>
<name>A0ABT5A7E6_9CYAN</name>
<proteinExistence type="predicted"/>
<comment type="caution">
    <text evidence="1">The sequence shown here is derived from an EMBL/GenBank/DDBJ whole genome shotgun (WGS) entry which is preliminary data.</text>
</comment>
<dbReference type="Gene3D" id="1.10.10.10">
    <property type="entry name" value="Winged helix-like DNA-binding domain superfamily/Winged helix DNA-binding domain"/>
    <property type="match status" value="1"/>
</dbReference>
<evidence type="ECO:0000313" key="1">
    <source>
        <dbReference type="EMBL" id="MDB9487881.1"/>
    </source>
</evidence>
<dbReference type="Pfam" id="PF04255">
    <property type="entry name" value="DUF433"/>
    <property type="match status" value="1"/>
</dbReference>
<dbReference type="InterPro" id="IPR009057">
    <property type="entry name" value="Homeodomain-like_sf"/>
</dbReference>
<reference evidence="1 2" key="1">
    <citation type="submission" date="2023-01" db="EMBL/GenBank/DDBJ databases">
        <title>Genomes from the Australian National Cyanobacteria Reference Collection.</title>
        <authorList>
            <person name="Willis A."/>
            <person name="Lee E.M.F."/>
        </authorList>
    </citation>
    <scope>NUCLEOTIDE SEQUENCE [LARGE SCALE GENOMIC DNA]</scope>
    <source>
        <strain evidence="1 2">CS-537/01</strain>
    </source>
</reference>
<dbReference type="EMBL" id="JAQMTU010000094">
    <property type="protein sequence ID" value="MDB9487881.1"/>
    <property type="molecule type" value="Genomic_DNA"/>
</dbReference>
<sequence>MLKLLADENFDNTIVRGLLRRNPNIDISTLIVSTPDTCGGRPRIADTRITVQYIVNEIKSGMTPEEIIEDKPYLTIAGIYTALAYYYANKKSLDIEFARYQEECQRLEAEYKTNYSDRR</sequence>
<dbReference type="PANTHER" id="PTHR34849:SF1">
    <property type="entry name" value="SLR0770 PROTEIN"/>
    <property type="match status" value="1"/>
</dbReference>
<dbReference type="RefSeq" id="WP_231387610.1">
    <property type="nucleotide sequence ID" value="NZ_JAQMTU010000094.1"/>
</dbReference>